<dbReference type="InterPro" id="IPR009666">
    <property type="entry name" value="Uncharacterised_Ycf35"/>
</dbReference>
<gene>
    <name evidence="1" type="ORF">C7H19_24115</name>
</gene>
<organism evidence="1 2">
    <name type="scientific">Aphanothece hegewaldii CCALA 016</name>
    <dbReference type="NCBI Taxonomy" id="2107694"/>
    <lineage>
        <taxon>Bacteria</taxon>
        <taxon>Bacillati</taxon>
        <taxon>Cyanobacteriota</taxon>
        <taxon>Cyanophyceae</taxon>
        <taxon>Oscillatoriophycideae</taxon>
        <taxon>Chroococcales</taxon>
        <taxon>Aphanothecaceae</taxon>
        <taxon>Aphanothece</taxon>
    </lineage>
</organism>
<dbReference type="RefSeq" id="WP_106459458.1">
    <property type="nucleotide sequence ID" value="NZ_PXOH01000060.1"/>
</dbReference>
<keyword evidence="2" id="KW-1185">Reference proteome</keyword>
<dbReference type="AlphaFoldDB" id="A0A2T1LQT2"/>
<dbReference type="Pfam" id="PF06868">
    <property type="entry name" value="DUF1257"/>
    <property type="match status" value="1"/>
</dbReference>
<evidence type="ECO:0000313" key="1">
    <source>
        <dbReference type="EMBL" id="PSF30015.1"/>
    </source>
</evidence>
<dbReference type="Proteomes" id="UP000239001">
    <property type="component" value="Unassembled WGS sequence"/>
</dbReference>
<evidence type="ECO:0000313" key="2">
    <source>
        <dbReference type="Proteomes" id="UP000239001"/>
    </source>
</evidence>
<reference evidence="1 2" key="1">
    <citation type="submission" date="2018-03" db="EMBL/GenBank/DDBJ databases">
        <title>The ancient ancestry and fast evolution of plastids.</title>
        <authorList>
            <person name="Moore K.R."/>
            <person name="Magnabosco C."/>
            <person name="Momper L."/>
            <person name="Gold D.A."/>
            <person name="Bosak T."/>
            <person name="Fournier G.P."/>
        </authorList>
    </citation>
    <scope>NUCLEOTIDE SEQUENCE [LARGE SCALE GENOMIC DNA]</scope>
    <source>
        <strain evidence="1 2">CCALA 016</strain>
    </source>
</reference>
<accession>A0A2T1LQT2</accession>
<proteinExistence type="predicted"/>
<dbReference type="OrthoDB" id="163953at2"/>
<name>A0A2T1LQT2_9CHRO</name>
<sequence length="132" mass="15403">MSHFTSIKTQFKDEAALRAALEAMNLNPQVHNTPTLLRNTWRTKDYAEIIVLREQLGCNADVGFRRTAERFTCSADDYELARSRYPQFRYNIMVEYQAAVAQQKGYQVVGRRTTTDGRVQLQLQTQQIRTRR</sequence>
<protein>
    <recommendedName>
        <fullName evidence="3">DUF1257 domain-containing protein</fullName>
    </recommendedName>
</protein>
<dbReference type="EMBL" id="PXOH01000060">
    <property type="protein sequence ID" value="PSF30015.1"/>
    <property type="molecule type" value="Genomic_DNA"/>
</dbReference>
<evidence type="ECO:0008006" key="3">
    <source>
        <dbReference type="Google" id="ProtNLM"/>
    </source>
</evidence>
<reference evidence="1 2" key="2">
    <citation type="submission" date="2018-03" db="EMBL/GenBank/DDBJ databases">
        <authorList>
            <person name="Keele B.F."/>
        </authorList>
    </citation>
    <scope>NUCLEOTIDE SEQUENCE [LARGE SCALE GENOMIC DNA]</scope>
    <source>
        <strain evidence="1 2">CCALA 016</strain>
    </source>
</reference>
<comment type="caution">
    <text evidence="1">The sequence shown here is derived from an EMBL/GenBank/DDBJ whole genome shotgun (WGS) entry which is preliminary data.</text>
</comment>